<dbReference type="InterPro" id="IPR022648">
    <property type="entry name" value="Pr_cel_nuc_antig_N"/>
</dbReference>
<evidence type="ECO:0008006" key="6">
    <source>
        <dbReference type="Google" id="ProtNLM"/>
    </source>
</evidence>
<dbReference type="InterPro" id="IPR046938">
    <property type="entry name" value="DNA_clamp_sf"/>
</dbReference>
<dbReference type="CDD" id="cd00577">
    <property type="entry name" value="PCNA"/>
    <property type="match status" value="1"/>
</dbReference>
<evidence type="ECO:0000256" key="2">
    <source>
        <dbReference type="ARBA" id="ARBA00023125"/>
    </source>
</evidence>
<dbReference type="GO" id="GO:0006275">
    <property type="term" value="P:regulation of DNA replication"/>
    <property type="evidence" value="ECO:0007669"/>
    <property type="project" value="InterPro"/>
</dbReference>
<dbReference type="InterPro" id="IPR000730">
    <property type="entry name" value="Pr_cel_nuc_antig"/>
</dbReference>
<evidence type="ECO:0000259" key="3">
    <source>
        <dbReference type="Pfam" id="PF00705"/>
    </source>
</evidence>
<dbReference type="SUPFAM" id="SSF55979">
    <property type="entry name" value="DNA clamp"/>
    <property type="match status" value="2"/>
</dbReference>
<feature type="domain" description="Proliferating cell nuclear antigen PCNA N-terminal" evidence="3">
    <location>
        <begin position="36"/>
        <end position="132"/>
    </location>
</feature>
<sequence>MKLTIENKAKLEMFVALFQLLKNWGSYLSLQFELGQLYIQSMDKSHICLSSIVIKAAWFSEYVIDSATNIAVDAASFATMMNYALKHNRMEIKIDDVSAPDKLCINLLSNTEAKVKDNFDHFFELPLMDVEHETLMIPEVDYDVEFTMDAKKFGELISELMVFGQNLNIVCTEDLLELNSNGDSGKLKVNVPIDSLNEFAISEGEKMDISYSLTHIGKMCLSSKLGNEISLGISAEYPMSLKYSLGEGSTVSFFVAPKIVD</sequence>
<dbReference type="GO" id="GO:0003677">
    <property type="term" value="F:DNA binding"/>
    <property type="evidence" value="ECO:0007669"/>
    <property type="project" value="UniProtKB-KW"/>
</dbReference>
<dbReference type="AlphaFoldDB" id="A0A6C0I7T4"/>
<dbReference type="Pfam" id="PF00705">
    <property type="entry name" value="PCNA_N"/>
    <property type="match status" value="1"/>
</dbReference>
<dbReference type="EMBL" id="MN740124">
    <property type="protein sequence ID" value="QHT88849.1"/>
    <property type="molecule type" value="Genomic_DNA"/>
</dbReference>
<name>A0A6C0I7T4_9ZZZZ</name>
<dbReference type="GO" id="GO:0006272">
    <property type="term" value="P:leading strand elongation"/>
    <property type="evidence" value="ECO:0007669"/>
    <property type="project" value="TreeGrafter"/>
</dbReference>
<reference evidence="5" key="1">
    <citation type="journal article" date="2020" name="Nature">
        <title>Giant virus diversity and host interactions through global metagenomics.</title>
        <authorList>
            <person name="Schulz F."/>
            <person name="Roux S."/>
            <person name="Paez-Espino D."/>
            <person name="Jungbluth S."/>
            <person name="Walsh D.A."/>
            <person name="Denef V.J."/>
            <person name="McMahon K.D."/>
            <person name="Konstantinidis K.T."/>
            <person name="Eloe-Fadrosh E.A."/>
            <person name="Kyrpides N.C."/>
            <person name="Woyke T."/>
        </authorList>
    </citation>
    <scope>NUCLEOTIDE SEQUENCE</scope>
    <source>
        <strain evidence="5">GVMAG-M-3300023184-51</strain>
    </source>
</reference>
<dbReference type="Pfam" id="PF02747">
    <property type="entry name" value="PCNA_C"/>
    <property type="match status" value="1"/>
</dbReference>
<dbReference type="PRINTS" id="PR00339">
    <property type="entry name" value="PCNACYCLIN"/>
</dbReference>
<dbReference type="NCBIfam" id="TIGR00590">
    <property type="entry name" value="pcna"/>
    <property type="match status" value="1"/>
</dbReference>
<accession>A0A6C0I7T4</accession>
<organism evidence="5">
    <name type="scientific">viral metagenome</name>
    <dbReference type="NCBI Taxonomy" id="1070528"/>
    <lineage>
        <taxon>unclassified sequences</taxon>
        <taxon>metagenomes</taxon>
        <taxon>organismal metagenomes</taxon>
    </lineage>
</organism>
<proteinExistence type="inferred from homology"/>
<dbReference type="PANTHER" id="PTHR11352:SF0">
    <property type="entry name" value="PROLIFERATING CELL NUCLEAR ANTIGEN"/>
    <property type="match status" value="1"/>
</dbReference>
<evidence type="ECO:0000313" key="5">
    <source>
        <dbReference type="EMBL" id="QHT88849.1"/>
    </source>
</evidence>
<evidence type="ECO:0000256" key="1">
    <source>
        <dbReference type="ARBA" id="ARBA00010462"/>
    </source>
</evidence>
<dbReference type="InterPro" id="IPR022649">
    <property type="entry name" value="Pr_cel_nuc_antig_C"/>
</dbReference>
<dbReference type="GO" id="GO:0030337">
    <property type="term" value="F:DNA polymerase processivity factor activity"/>
    <property type="evidence" value="ECO:0007669"/>
    <property type="project" value="InterPro"/>
</dbReference>
<comment type="similarity">
    <text evidence="1">Belongs to the PCNA family.</text>
</comment>
<evidence type="ECO:0000259" key="4">
    <source>
        <dbReference type="Pfam" id="PF02747"/>
    </source>
</evidence>
<protein>
    <recommendedName>
        <fullName evidence="6">Proliferating cell nuclear antigen PCNA N-terminal domain-containing protein</fullName>
    </recommendedName>
</protein>
<keyword evidence="2" id="KW-0238">DNA-binding</keyword>
<dbReference type="PANTHER" id="PTHR11352">
    <property type="entry name" value="PROLIFERATING CELL NUCLEAR ANTIGEN"/>
    <property type="match status" value="1"/>
</dbReference>
<dbReference type="Gene3D" id="3.70.10.10">
    <property type="match status" value="1"/>
</dbReference>
<feature type="domain" description="Proliferating cell nuclear antigen PCNA C-terminal" evidence="4">
    <location>
        <begin position="137"/>
        <end position="258"/>
    </location>
</feature>